<comment type="subcellular location">
    <subcellularLocation>
        <location evidence="1">Membrane</location>
        <topology evidence="1">Multi-pass membrane protein</topology>
    </subcellularLocation>
</comment>
<comment type="similarity">
    <text evidence="2 6">Belongs to the BI1 family.</text>
</comment>
<feature type="transmembrane region" description="Helical" evidence="6">
    <location>
        <begin position="81"/>
        <end position="100"/>
    </location>
</feature>
<evidence type="ECO:0000256" key="3">
    <source>
        <dbReference type="ARBA" id="ARBA00022692"/>
    </source>
</evidence>
<dbReference type="Pfam" id="PF01027">
    <property type="entry name" value="Bax1-I"/>
    <property type="match status" value="1"/>
</dbReference>
<proteinExistence type="inferred from homology"/>
<keyword evidence="3 6" id="KW-0812">Transmembrane</keyword>
<keyword evidence="4 6" id="KW-1133">Transmembrane helix</keyword>
<protein>
    <submittedName>
        <fullName evidence="7">Membrane protein</fullName>
    </submittedName>
</protein>
<dbReference type="RefSeq" id="WP_146885598.1">
    <property type="nucleotide sequence ID" value="NZ_BJXB01000013.1"/>
</dbReference>
<dbReference type="AlphaFoldDB" id="A0A511N4Q8"/>
<gene>
    <name evidence="7" type="ORF">DC3_30160</name>
</gene>
<feature type="transmembrane region" description="Helical" evidence="6">
    <location>
        <begin position="20"/>
        <end position="39"/>
    </location>
</feature>
<organism evidence="7 8">
    <name type="scientific">Deinococcus cellulosilyticus (strain DSM 18568 / NBRC 106333 / KACC 11606 / 5516J-15)</name>
    <dbReference type="NCBI Taxonomy" id="1223518"/>
    <lineage>
        <taxon>Bacteria</taxon>
        <taxon>Thermotogati</taxon>
        <taxon>Deinococcota</taxon>
        <taxon>Deinococci</taxon>
        <taxon>Deinococcales</taxon>
        <taxon>Deinococcaceae</taxon>
        <taxon>Deinococcus</taxon>
    </lineage>
</organism>
<evidence type="ECO:0000256" key="5">
    <source>
        <dbReference type="ARBA" id="ARBA00023136"/>
    </source>
</evidence>
<evidence type="ECO:0000256" key="2">
    <source>
        <dbReference type="ARBA" id="ARBA00010350"/>
    </source>
</evidence>
<feature type="transmembrane region" description="Helical" evidence="6">
    <location>
        <begin position="51"/>
        <end position="69"/>
    </location>
</feature>
<sequence>MYSLTQSQSVTLRNFLGRTFSWMTAGLVMTAITAFFAASNEGLFTFVRSNYLMLVLLQLGVVFGLGFMINRISGATAGILFSGYAVLTGLTLSGIFFRYAGSDITAAFVTAAGMFGTMAVIGYTTKMDLSRFGTILFMGVIGLIIASIANIWIGGSALSMVISVIGVILFCALTAYDMQKLKEMALSGGEGITQTDMGEKLAVFGALTLYLDFINIFLFLLRLFGGGRSND</sequence>
<feature type="transmembrane region" description="Helical" evidence="6">
    <location>
        <begin position="132"/>
        <end position="152"/>
    </location>
</feature>
<feature type="transmembrane region" description="Helical" evidence="6">
    <location>
        <begin position="106"/>
        <end position="125"/>
    </location>
</feature>
<comment type="caution">
    <text evidence="7">The sequence shown here is derived from an EMBL/GenBank/DDBJ whole genome shotgun (WGS) entry which is preliminary data.</text>
</comment>
<dbReference type="OrthoDB" id="9793828at2"/>
<evidence type="ECO:0000313" key="8">
    <source>
        <dbReference type="Proteomes" id="UP000321306"/>
    </source>
</evidence>
<keyword evidence="5 6" id="KW-0472">Membrane</keyword>
<dbReference type="PANTHER" id="PTHR23291">
    <property type="entry name" value="BAX INHIBITOR-RELATED"/>
    <property type="match status" value="1"/>
</dbReference>
<feature type="transmembrane region" description="Helical" evidence="6">
    <location>
        <begin position="158"/>
        <end position="176"/>
    </location>
</feature>
<evidence type="ECO:0000256" key="1">
    <source>
        <dbReference type="ARBA" id="ARBA00004141"/>
    </source>
</evidence>
<dbReference type="EMBL" id="BJXB01000013">
    <property type="protein sequence ID" value="GEM47381.1"/>
    <property type="molecule type" value="Genomic_DNA"/>
</dbReference>
<dbReference type="CDD" id="cd10432">
    <property type="entry name" value="BI-1-like_bacterial"/>
    <property type="match status" value="1"/>
</dbReference>
<name>A0A511N4Q8_DEIC1</name>
<keyword evidence="8" id="KW-1185">Reference proteome</keyword>
<dbReference type="Proteomes" id="UP000321306">
    <property type="component" value="Unassembled WGS sequence"/>
</dbReference>
<dbReference type="InterPro" id="IPR006214">
    <property type="entry name" value="Bax_inhibitor_1-related"/>
</dbReference>
<evidence type="ECO:0000313" key="7">
    <source>
        <dbReference type="EMBL" id="GEM47381.1"/>
    </source>
</evidence>
<evidence type="ECO:0000256" key="6">
    <source>
        <dbReference type="RuleBase" id="RU004379"/>
    </source>
</evidence>
<dbReference type="PANTHER" id="PTHR23291:SF50">
    <property type="entry name" value="PROTEIN LIFEGUARD 4"/>
    <property type="match status" value="1"/>
</dbReference>
<feature type="transmembrane region" description="Helical" evidence="6">
    <location>
        <begin position="201"/>
        <end position="224"/>
    </location>
</feature>
<accession>A0A511N4Q8</accession>
<dbReference type="GO" id="GO:0005886">
    <property type="term" value="C:plasma membrane"/>
    <property type="evidence" value="ECO:0007669"/>
    <property type="project" value="TreeGrafter"/>
</dbReference>
<evidence type="ECO:0000256" key="4">
    <source>
        <dbReference type="ARBA" id="ARBA00022989"/>
    </source>
</evidence>
<reference evidence="7 8" key="1">
    <citation type="submission" date="2019-07" db="EMBL/GenBank/DDBJ databases">
        <title>Whole genome shotgun sequence of Deinococcus cellulosilyticus NBRC 106333.</title>
        <authorList>
            <person name="Hosoyama A."/>
            <person name="Uohara A."/>
            <person name="Ohji S."/>
            <person name="Ichikawa N."/>
        </authorList>
    </citation>
    <scope>NUCLEOTIDE SEQUENCE [LARGE SCALE GENOMIC DNA]</scope>
    <source>
        <strain evidence="7 8">NBRC 106333</strain>
    </source>
</reference>